<feature type="transmembrane region" description="Helical" evidence="11">
    <location>
        <begin position="390"/>
        <end position="411"/>
    </location>
</feature>
<comment type="similarity">
    <text evidence="3 11">Belongs to the peptidase S54 family.</text>
</comment>
<gene>
    <name evidence="14" type="ORF">TrRE_jg4463</name>
</gene>
<dbReference type="Pfam" id="PF01694">
    <property type="entry name" value="Rhomboid"/>
    <property type="match status" value="1"/>
</dbReference>
<comment type="function">
    <text evidence="11">Serine protease involved in intramembrane proteolysis.</text>
</comment>
<comment type="caution">
    <text evidence="14">The sequence shown here is derived from an EMBL/GenBank/DDBJ whole genome shotgun (WGS) entry which is preliminary data.</text>
</comment>
<dbReference type="AlphaFoldDB" id="A0A9W7EFQ9"/>
<dbReference type="PANTHER" id="PTHR22936:SF69">
    <property type="entry name" value="RHOMBOID-LIKE PROTEIN"/>
    <property type="match status" value="1"/>
</dbReference>
<evidence type="ECO:0000256" key="11">
    <source>
        <dbReference type="RuleBase" id="RU362115"/>
    </source>
</evidence>
<protein>
    <recommendedName>
        <fullName evidence="4">rhomboid protease</fullName>
        <ecNumber evidence="4">3.4.21.105</ecNumber>
    </recommendedName>
</protein>
<dbReference type="GO" id="GO:0016020">
    <property type="term" value="C:membrane"/>
    <property type="evidence" value="ECO:0007669"/>
    <property type="project" value="UniProtKB-SubCell"/>
</dbReference>
<comment type="catalytic activity">
    <reaction evidence="1 11">
        <text>Cleaves type-1 transmembrane domains using a catalytic dyad composed of serine and histidine that are contributed by different transmembrane domains.</text>
        <dbReference type="EC" id="3.4.21.105"/>
    </reaction>
</comment>
<feature type="transmembrane region" description="Helical" evidence="11">
    <location>
        <begin position="417"/>
        <end position="436"/>
    </location>
</feature>
<evidence type="ECO:0000256" key="3">
    <source>
        <dbReference type="ARBA" id="ARBA00009045"/>
    </source>
</evidence>
<evidence type="ECO:0000256" key="8">
    <source>
        <dbReference type="ARBA" id="ARBA00022825"/>
    </source>
</evidence>
<feature type="transmembrane region" description="Helical" evidence="11">
    <location>
        <begin position="282"/>
        <end position="304"/>
    </location>
</feature>
<comment type="subcellular location">
    <subcellularLocation>
        <location evidence="2 11">Membrane</location>
        <topology evidence="2 11">Multi-pass membrane protein</topology>
    </subcellularLocation>
</comment>
<dbReference type="EC" id="3.4.21.105" evidence="4"/>
<dbReference type="InterPro" id="IPR022764">
    <property type="entry name" value="Peptidase_S54_rhomboid_dom"/>
</dbReference>
<dbReference type="Gene3D" id="1.20.1540.10">
    <property type="entry name" value="Rhomboid-like"/>
    <property type="match status" value="1"/>
</dbReference>
<evidence type="ECO:0000256" key="9">
    <source>
        <dbReference type="ARBA" id="ARBA00022989"/>
    </source>
</evidence>
<keyword evidence="6 11" id="KW-0812">Transmembrane</keyword>
<evidence type="ECO:0000256" key="10">
    <source>
        <dbReference type="ARBA" id="ARBA00023136"/>
    </source>
</evidence>
<sequence>MEAGKTAEDGEGQYTRRDSINGAFGIKSAKKLGSTKRDKGWSQGSQGSQGFYQGSYVPPHVAILGEDVEVQNESDINTDYASGLMEHSEVDTDSMVSESVKSDSGARWENTSIKSFLSFRSTKTAKSLNDVVMKKMQVGLFDKALLRRIRDFKFAQRKRRAEEGGEKAAPIGILGIYQSLQGVRRDVEWAEDSAWRRAHNVPYLKWKDFEKNQSVSARKVCWFTIALCSVCVAMMVWEFSVNDWKFAPMSENPLLGVSGETLIKCGAKVTYKIVNEGQPYRLLTAMFLHSGLIHLFFNLTVLIFVGRGVELAHGTIIASAGFLVGGYGSNVLSALFLPQYISVGASGGIFSLLGIALADVFINWHILFGGGEEQEAVLVRTNKDKRNVKWVLFFLFVDIVVNLALGLLPFIDNFCHLGGLVFGMLFGIASLQRVEFGFFGFKKSCFQKFLTFIRKTWGLLVTLCLLVFSTVWLFEFSDGYTTVCHGCRYVNCVSMPFWYDINDRWWHCDDCMTTFGTASYLDGRGYYEVDMTCPSGKEVLVTPANPVYTLKELNEILPSYCREWCGAMGKYSVGNNWDGGGE</sequence>
<feature type="domain" description="Peptidase S54 rhomboid" evidence="13">
    <location>
        <begin position="277"/>
        <end position="431"/>
    </location>
</feature>
<organism evidence="14 15">
    <name type="scientific">Triparma retinervis</name>
    <dbReference type="NCBI Taxonomy" id="2557542"/>
    <lineage>
        <taxon>Eukaryota</taxon>
        <taxon>Sar</taxon>
        <taxon>Stramenopiles</taxon>
        <taxon>Ochrophyta</taxon>
        <taxon>Bolidophyceae</taxon>
        <taxon>Parmales</taxon>
        <taxon>Triparmaceae</taxon>
        <taxon>Triparma</taxon>
    </lineage>
</organism>
<keyword evidence="7 11" id="KW-0378">Hydrolase</keyword>
<name>A0A9W7EFQ9_9STRA</name>
<keyword evidence="5 11" id="KW-0645">Protease</keyword>
<evidence type="ECO:0000256" key="2">
    <source>
        <dbReference type="ARBA" id="ARBA00004141"/>
    </source>
</evidence>
<feature type="transmembrane region" description="Helical" evidence="11">
    <location>
        <begin position="349"/>
        <end position="369"/>
    </location>
</feature>
<feature type="region of interest" description="Disordered" evidence="12">
    <location>
        <begin position="1"/>
        <end position="50"/>
    </location>
</feature>
<keyword evidence="9 11" id="KW-1133">Transmembrane helix</keyword>
<dbReference type="OrthoDB" id="418595at2759"/>
<dbReference type="GO" id="GO:0006508">
    <property type="term" value="P:proteolysis"/>
    <property type="evidence" value="ECO:0007669"/>
    <property type="project" value="UniProtKB-KW"/>
</dbReference>
<feature type="transmembrane region" description="Helical" evidence="11">
    <location>
        <begin position="220"/>
        <end position="240"/>
    </location>
</feature>
<evidence type="ECO:0000256" key="6">
    <source>
        <dbReference type="ARBA" id="ARBA00022692"/>
    </source>
</evidence>
<reference evidence="14" key="1">
    <citation type="submission" date="2022-07" db="EMBL/GenBank/DDBJ databases">
        <title>Genome analysis of Parmales, a sister group of diatoms, reveals the evolutionary specialization of diatoms from phago-mixotrophs to photoautotrophs.</title>
        <authorList>
            <person name="Ban H."/>
            <person name="Sato S."/>
            <person name="Yoshikawa S."/>
            <person name="Kazumasa Y."/>
            <person name="Nakamura Y."/>
            <person name="Ichinomiya M."/>
            <person name="Saitoh K."/>
            <person name="Sato N."/>
            <person name="Blanc-Mathieu R."/>
            <person name="Endo H."/>
            <person name="Kuwata A."/>
            <person name="Ogata H."/>
        </authorList>
    </citation>
    <scope>NUCLEOTIDE SEQUENCE</scope>
</reference>
<proteinExistence type="inferred from homology"/>
<dbReference type="InterPro" id="IPR035952">
    <property type="entry name" value="Rhomboid-like_sf"/>
</dbReference>
<keyword evidence="8 11" id="KW-0720">Serine protease</keyword>
<feature type="compositionally biased region" description="Basic and acidic residues" evidence="12">
    <location>
        <begin position="1"/>
        <end position="19"/>
    </location>
</feature>
<dbReference type="PANTHER" id="PTHR22936">
    <property type="entry name" value="RHOMBOID-RELATED"/>
    <property type="match status" value="1"/>
</dbReference>
<dbReference type="SUPFAM" id="SSF144091">
    <property type="entry name" value="Rhomboid-like"/>
    <property type="match status" value="1"/>
</dbReference>
<accession>A0A9W7EFQ9</accession>
<dbReference type="EMBL" id="BRXZ01001713">
    <property type="protein sequence ID" value="GMH77147.1"/>
    <property type="molecule type" value="Genomic_DNA"/>
</dbReference>
<evidence type="ECO:0000256" key="1">
    <source>
        <dbReference type="ARBA" id="ARBA00000156"/>
    </source>
</evidence>
<evidence type="ECO:0000313" key="14">
    <source>
        <dbReference type="EMBL" id="GMH77147.1"/>
    </source>
</evidence>
<evidence type="ECO:0000256" key="7">
    <source>
        <dbReference type="ARBA" id="ARBA00022801"/>
    </source>
</evidence>
<evidence type="ECO:0000313" key="15">
    <source>
        <dbReference type="Proteomes" id="UP001165082"/>
    </source>
</evidence>
<dbReference type="InterPro" id="IPR002610">
    <property type="entry name" value="Peptidase_S54_rhomboid-like"/>
</dbReference>
<evidence type="ECO:0000256" key="12">
    <source>
        <dbReference type="SAM" id="MobiDB-lite"/>
    </source>
</evidence>
<keyword evidence="15" id="KW-1185">Reference proteome</keyword>
<feature type="transmembrane region" description="Helical" evidence="11">
    <location>
        <begin position="316"/>
        <end position="337"/>
    </location>
</feature>
<dbReference type="GO" id="GO:0004252">
    <property type="term" value="F:serine-type endopeptidase activity"/>
    <property type="evidence" value="ECO:0007669"/>
    <property type="project" value="InterPro"/>
</dbReference>
<evidence type="ECO:0000256" key="5">
    <source>
        <dbReference type="ARBA" id="ARBA00022670"/>
    </source>
</evidence>
<evidence type="ECO:0000259" key="13">
    <source>
        <dbReference type="Pfam" id="PF01694"/>
    </source>
</evidence>
<keyword evidence="10 11" id="KW-0472">Membrane</keyword>
<dbReference type="Proteomes" id="UP001165082">
    <property type="component" value="Unassembled WGS sequence"/>
</dbReference>
<evidence type="ECO:0000256" key="4">
    <source>
        <dbReference type="ARBA" id="ARBA00013039"/>
    </source>
</evidence>
<feature type="transmembrane region" description="Helical" evidence="11">
    <location>
        <begin position="457"/>
        <end position="474"/>
    </location>
</feature>